<evidence type="ECO:0000256" key="1">
    <source>
        <dbReference type="ARBA" id="ARBA00001946"/>
    </source>
</evidence>
<protein>
    <recommendedName>
        <fullName evidence="8">PIN domain-containing protein</fullName>
    </recommendedName>
</protein>
<keyword evidence="3" id="KW-0540">Nuclease</keyword>
<sequence length="136" mass="15140">MVTCLDTNVILSLRFQEPTAPQVATLLDRLDRVMVCGPVVVELSPRDPGAEGWLSQQGIEIDWTLDQAVWRRVALLHREHALRQRRSGGGAPRRVLTDYLIGAHAEVNGYALCTLNARDYRSFTELTVLVAGQDDS</sequence>
<evidence type="ECO:0000256" key="7">
    <source>
        <dbReference type="ARBA" id="ARBA00038093"/>
    </source>
</evidence>
<evidence type="ECO:0000256" key="4">
    <source>
        <dbReference type="ARBA" id="ARBA00022723"/>
    </source>
</evidence>
<evidence type="ECO:0000256" key="6">
    <source>
        <dbReference type="ARBA" id="ARBA00022842"/>
    </source>
</evidence>
<dbReference type="PANTHER" id="PTHR33653">
    <property type="entry name" value="RIBONUCLEASE VAPC2"/>
    <property type="match status" value="1"/>
</dbReference>
<comment type="similarity">
    <text evidence="7">Belongs to the PINc/VapC protein family.</text>
</comment>
<dbReference type="SUPFAM" id="SSF88723">
    <property type="entry name" value="PIN domain-like"/>
    <property type="match status" value="1"/>
</dbReference>
<dbReference type="InterPro" id="IPR029060">
    <property type="entry name" value="PIN-like_dom_sf"/>
</dbReference>
<evidence type="ECO:0000256" key="3">
    <source>
        <dbReference type="ARBA" id="ARBA00022722"/>
    </source>
</evidence>
<dbReference type="GO" id="GO:0016787">
    <property type="term" value="F:hydrolase activity"/>
    <property type="evidence" value="ECO:0007669"/>
    <property type="project" value="UniProtKB-KW"/>
</dbReference>
<dbReference type="Gene3D" id="3.40.50.1010">
    <property type="entry name" value="5'-nuclease"/>
    <property type="match status" value="1"/>
</dbReference>
<keyword evidence="10" id="KW-1185">Reference proteome</keyword>
<dbReference type="Pfam" id="PF01850">
    <property type="entry name" value="PIN"/>
    <property type="match status" value="1"/>
</dbReference>
<comment type="cofactor">
    <cofactor evidence="1">
        <name>Mg(2+)</name>
        <dbReference type="ChEBI" id="CHEBI:18420"/>
    </cofactor>
</comment>
<keyword evidence="2" id="KW-1277">Toxin-antitoxin system</keyword>
<proteinExistence type="inferred from homology"/>
<dbReference type="AlphaFoldDB" id="A0A2K3USW3"/>
<dbReference type="PANTHER" id="PTHR33653:SF1">
    <property type="entry name" value="RIBONUCLEASE VAPC2"/>
    <property type="match status" value="1"/>
</dbReference>
<dbReference type="GO" id="GO:0046872">
    <property type="term" value="F:metal ion binding"/>
    <property type="evidence" value="ECO:0007669"/>
    <property type="project" value="UniProtKB-KW"/>
</dbReference>
<dbReference type="EMBL" id="PPPD01000002">
    <property type="protein sequence ID" value="PNY79633.1"/>
    <property type="molecule type" value="Genomic_DNA"/>
</dbReference>
<dbReference type="InterPro" id="IPR050556">
    <property type="entry name" value="Type_II_TA_system_RNase"/>
</dbReference>
<keyword evidence="5" id="KW-0378">Hydrolase</keyword>
<gene>
    <name evidence="9" type="ORF">CVO96_16835</name>
</gene>
<name>A0A2K3USW3_9DEIO</name>
<comment type="caution">
    <text evidence="9">The sequence shown here is derived from an EMBL/GenBank/DDBJ whole genome shotgun (WGS) entry which is preliminary data.</text>
</comment>
<reference evidence="9 10" key="1">
    <citation type="submission" date="2018-01" db="EMBL/GenBank/DDBJ databases">
        <title>Deinococcus koreensis sp. nov., a radiation-resistant bacterium isolated from river water.</title>
        <authorList>
            <person name="Choi A."/>
        </authorList>
    </citation>
    <scope>NUCLEOTIDE SEQUENCE [LARGE SCALE GENOMIC DNA]</scope>
    <source>
        <strain evidence="9 10">SJW1-2</strain>
    </source>
</reference>
<feature type="domain" description="PIN" evidence="8">
    <location>
        <begin position="4"/>
        <end position="118"/>
    </location>
</feature>
<organism evidence="9 10">
    <name type="scientific">Deinococcus koreensis</name>
    <dbReference type="NCBI Taxonomy" id="2054903"/>
    <lineage>
        <taxon>Bacteria</taxon>
        <taxon>Thermotogati</taxon>
        <taxon>Deinococcota</taxon>
        <taxon>Deinococci</taxon>
        <taxon>Deinococcales</taxon>
        <taxon>Deinococcaceae</taxon>
        <taxon>Deinococcus</taxon>
    </lineage>
</organism>
<evidence type="ECO:0000259" key="8">
    <source>
        <dbReference type="Pfam" id="PF01850"/>
    </source>
</evidence>
<dbReference type="OrthoDB" id="68010at2"/>
<keyword evidence="4" id="KW-0479">Metal-binding</keyword>
<dbReference type="InterPro" id="IPR002716">
    <property type="entry name" value="PIN_dom"/>
</dbReference>
<keyword evidence="6" id="KW-0460">Magnesium</keyword>
<evidence type="ECO:0000256" key="5">
    <source>
        <dbReference type="ARBA" id="ARBA00022801"/>
    </source>
</evidence>
<evidence type="ECO:0000256" key="2">
    <source>
        <dbReference type="ARBA" id="ARBA00022649"/>
    </source>
</evidence>
<evidence type="ECO:0000313" key="10">
    <source>
        <dbReference type="Proteomes" id="UP000236379"/>
    </source>
</evidence>
<accession>A0A2K3USW3</accession>
<dbReference type="GO" id="GO:0004518">
    <property type="term" value="F:nuclease activity"/>
    <property type="evidence" value="ECO:0007669"/>
    <property type="project" value="UniProtKB-KW"/>
</dbReference>
<dbReference type="Proteomes" id="UP000236379">
    <property type="component" value="Unassembled WGS sequence"/>
</dbReference>
<evidence type="ECO:0000313" key="9">
    <source>
        <dbReference type="EMBL" id="PNY79633.1"/>
    </source>
</evidence>